<feature type="region of interest" description="Disordered" evidence="1">
    <location>
        <begin position="919"/>
        <end position="971"/>
    </location>
</feature>
<dbReference type="SUPFAM" id="SSF48097">
    <property type="entry name" value="Regulator of G-protein signaling, RGS"/>
    <property type="match status" value="1"/>
</dbReference>
<protein>
    <submittedName>
        <fullName evidence="2">Uncharacterized protein</fullName>
    </submittedName>
</protein>
<evidence type="ECO:0000313" key="2">
    <source>
        <dbReference type="EMBL" id="CAD9670561.1"/>
    </source>
</evidence>
<organism evidence="2">
    <name type="scientific">Mucochytrium quahogii</name>
    <dbReference type="NCBI Taxonomy" id="96639"/>
    <lineage>
        <taxon>Eukaryota</taxon>
        <taxon>Sar</taxon>
        <taxon>Stramenopiles</taxon>
        <taxon>Bigyra</taxon>
        <taxon>Labyrinthulomycetes</taxon>
        <taxon>Thraustochytrida</taxon>
        <taxon>Thraustochytriidae</taxon>
        <taxon>Mucochytrium</taxon>
    </lineage>
</organism>
<feature type="compositionally biased region" description="Low complexity" evidence="1">
    <location>
        <begin position="1379"/>
        <end position="1389"/>
    </location>
</feature>
<reference evidence="2" key="1">
    <citation type="submission" date="2021-01" db="EMBL/GenBank/DDBJ databases">
        <authorList>
            <person name="Corre E."/>
            <person name="Pelletier E."/>
            <person name="Niang G."/>
            <person name="Scheremetjew M."/>
            <person name="Finn R."/>
            <person name="Kale V."/>
            <person name="Holt S."/>
            <person name="Cochrane G."/>
            <person name="Meng A."/>
            <person name="Brown T."/>
            <person name="Cohen L."/>
        </authorList>
    </citation>
    <scope>NUCLEOTIDE SEQUENCE</scope>
    <source>
        <strain evidence="2">NY070348D</strain>
    </source>
</reference>
<feature type="compositionally biased region" description="Polar residues" evidence="1">
    <location>
        <begin position="956"/>
        <end position="971"/>
    </location>
</feature>
<feature type="region of interest" description="Disordered" evidence="1">
    <location>
        <begin position="2435"/>
        <end position="2458"/>
    </location>
</feature>
<proteinExistence type="predicted"/>
<sequence>MGSVGLDITLAFRQEIWAGLEDRLKQLDSLWMQRNTDTPSDGILNLDAKYALFNLWDEFPRRSTFFVGMLRQWTRFPDHLLRAVVDNVVIWAKLPFDKGSSSNVVPSNSSHIVTAELVWSKTVADILYHVYRYTRYDVDVQVWHGLATAHMALLNSSEEKDPSYLGLLNSHICAQAQLQWAVIVGELCTRKKSIVHEMLSTPVPITTWQFIDISQVPVGVASEICNKFYAQLNQNKLSNTSKLATLFTLDCLLDRVDFQSLETTQPEWSQVLFRDIILSKIYKKVEALSKKQEVLKVAALNLMTTIVCRSPRAHHEGLVSTFFNKRVIKNIGDPRKVTRSLEIVLRMLRGHQYTRPRIAWDAFLTYSPLVQFRVSPSPYAQPFVPIANRNMDSLFVEIFDKSKSRALACLMGQDGTKQSNNHVTCSFPTINNAATPIINSVNTLSGTVGGLVTAADSQLLTSSNHISFRSGAGGRPSSVRQFSTFGANYSSSLNALPKNLRVCKHIILQIAATEMKLFEARILPLLLSLPEDLYKLMSPQTNRPIVAFRAIWDMYCPGDSAFRSTAIWGSAFLGSTLKKLHRTLPAMLQEFDKAMGTNELGHAEYPLAPTCLWTNTNREQVKEQGQPCVDETGDVRGYTFSWADPTSVRTPCSGTGEATNALINETQALLESQDLYETSIRSVRTRNIDDKIAAELQMYLSARVLQNIFKKRSTHAVEVFRELIYTLPVLACSPVLKDVGDLVPALPGVDLLLHVDWTIAQAVSHAYQIVIRSSRSNTTRLRIFSRLFNAINKSIAPKSACAREVLTYIRQILLLQRLWIHTRQLEARHRDPSDPTTFDKLDDESGEEFFIMSILLMTFPCATVRAHAKEIAECNMLLWPSHEVGKQTLEVINKVQATGSQDKLTCILEEKCPCGSIAPKQRRKTEDDLKAAARRRQHSKPGASPGPPQTSSGSGRSYSVQVPTRSAYNGPNLTSGSCESFQQIFDHSKGNGFVRDELFLWYQSVKSSTAKNIVAATGASLTTVNNPTASASNGTNNGRQAPPIIAPVQSVIVFEASDLSERWDRSIVTVGFQLVEQKTLHKTLFHTSKLLGQWLSKIPKFSESMSSFQLCLRRTATAFAISLAGCEPALQNKSPHSLDPSSTDWPGVVENTIEDIVKGLWDRAKKIAPMTRARAMLRSSLLETLGWSAHPRTIGRFAQLLLEWRQEKMEEIKQAATHTVDTNKKTGLFAFSRSRNVPDSPTSVSSAVLKSEEAAQMSCEVEGITICVLRLSLPDSKSFPGWEFTLKSSFALLSKVVRKELLEVCEWTMSLEFASLVYYCAKCLSVSLVHINDMDELISRADLIWPRADRRLIWTFLQRLAGYDEIKLFRVDKTTVPAHQSQGSSSSPKSHSHHSHSSTVPSGVASFGDYSSHNPTTTAGGSSIAPVTSSSSVGGTGNRGVVSDIDFKVLRDRATRAGAEMLRLGPTSLGTVAPRPDEMLWSWLFYDEDQEIVDESRLLSNYLIAHWHAGDVEAAGGGTFKPFVDRWYQEMEAGNTRYADAIYSSLCNAMDCWLFRSRTVGNFFRPLELQTLAPVAFLSLVQTRVQANQTIRSRAFQLLDVVERSVSSVSSTPVTVVSLHKLFHLGSELVSLTCSSHEKVTRDTALRASSLLAESHPHFASAILAEFAERLPSLVHAGHTVSEGTLEVILPWCELKSTQLEVETGPKYPSEGLAKDVSFSLCELSRVGSSLPGDDLETGSGRTLPEKVSMQQLWVCCSALYDMKLDGGLDLFLPVWRAFALNHASKVINFLLSKIITGTFETNQQVVASFLLSGCTLTIYEKDSQTVLEHLVKVLFGTRLNQISDCSNQRISLWNSDEISDWIEHTLDAQHSCEYSVNQTSEEAEEFKQVLAIKRCVFQSLTLCFGFNRSHCIAALPAMLTFALCSSRLPQSEHLHHYQQQQFQVHNKITPEHRCISVLLISVIHQRGLKYDNDSTRRSRLSNDTLLELSRIPPGGYSDEQLKEVVDAFAELLSHFEPNAEANLNNSWTQHLLWDLLGGQLEQIVQHPGLIVRTLKVFKALRANTPGRELKITYNARGLTQRESTQLEFLALLRVCYWSIEHEIEEITNAAIECMIDVHHSELDISMTKAILNLYASFEEGRTRTLLLELLLLLPVQETDAERVCSRSILTKLRKSITVALLEDNIQNKTLELDLFACFVSSSDSYGMVEFIVTLLPFLFGNFDEESVSILERVILKLPLESSLRGHLDAAFRSRDRQELAQNAFRGLAQTFGPENVASVFMDSCRHYLAVSDTYLFGCFEVCAGLLFCAPVTLEAMVDLISLAFSTQIQQEENLTISRVVSGMYYAQLHKDRTIESDYELTKRTDTGINEIEMVSQIVEEETERILVGRQAICCEKTPVEFDYPTLVSPGPVIPPPECTSGGVASFNSSKHLGAEEEDAMDVVPTTEGDTDPNSTKYEAKLGGEEVSIPAQSESRRKFLQTILATQQSSIENFASQQPVFERSWLDFAFTVAAFKTSSTVFLANEIYGRFIRLDSLDTIDIKPTTRAMIELEIEVLEDCGSSYHCDQFIFDEALEEAYVYLEDHFLGPYTRSVQYYENNH</sequence>
<feature type="compositionally biased region" description="Polar residues" evidence="1">
    <location>
        <begin position="1409"/>
        <end position="1421"/>
    </location>
</feature>
<dbReference type="InterPro" id="IPR036305">
    <property type="entry name" value="RGS_sf"/>
</dbReference>
<gene>
    <name evidence="2" type="ORF">QSP1433_LOCUS3226</name>
</gene>
<feature type="region of interest" description="Disordered" evidence="1">
    <location>
        <begin position="1377"/>
        <end position="1435"/>
    </location>
</feature>
<name>A0A7S2RGL7_9STRA</name>
<evidence type="ECO:0000256" key="1">
    <source>
        <dbReference type="SAM" id="MobiDB-lite"/>
    </source>
</evidence>
<accession>A0A7S2RGL7</accession>
<dbReference type="EMBL" id="HBHK01005460">
    <property type="protein sequence ID" value="CAD9670561.1"/>
    <property type="molecule type" value="Transcribed_RNA"/>
</dbReference>
<feature type="compositionally biased region" description="Low complexity" evidence="1">
    <location>
        <begin position="1422"/>
        <end position="1435"/>
    </location>
</feature>